<feature type="domain" description="GOLD" evidence="1">
    <location>
        <begin position="30"/>
        <end position="180"/>
    </location>
</feature>
<accession>A0A4C1X8P5</accession>
<dbReference type="EMBL" id="BGZK01000764">
    <property type="protein sequence ID" value="GBP59553.1"/>
    <property type="molecule type" value="Genomic_DNA"/>
</dbReference>
<evidence type="ECO:0000259" key="1">
    <source>
        <dbReference type="PROSITE" id="PS50866"/>
    </source>
</evidence>
<dbReference type="Proteomes" id="UP000299102">
    <property type="component" value="Unassembled WGS sequence"/>
</dbReference>
<sequence>MSFVHEGGLVPKSLYVAGAFNARDGDPLSEDSIYSSVSLSKGQVHEVIVKNRDPHSVLTWDFDVMRQDIAFTVFRTIKELPSPKEEDPTHNGLCVGGAGGETEGVGRSALERSGWREGEHYQRVEPALLCHDGESIQGSHVMTECGTYVLQWRWQSPPELLDSLHALHPPRAQLMYFYETLASHHYKGSMSSLQSGVSGFSALSGKSGTSSCPSR</sequence>
<keyword evidence="3" id="KW-1185">Reference proteome</keyword>
<dbReference type="PROSITE" id="PS50866">
    <property type="entry name" value="GOLD"/>
    <property type="match status" value="1"/>
</dbReference>
<proteinExistence type="predicted"/>
<protein>
    <submittedName>
        <fullName evidence="2">Protein real-time</fullName>
    </submittedName>
</protein>
<name>A0A4C1X8P5_EUMVA</name>
<organism evidence="2 3">
    <name type="scientific">Eumeta variegata</name>
    <name type="common">Bagworm moth</name>
    <name type="synonym">Eumeta japonica</name>
    <dbReference type="NCBI Taxonomy" id="151549"/>
    <lineage>
        <taxon>Eukaryota</taxon>
        <taxon>Metazoa</taxon>
        <taxon>Ecdysozoa</taxon>
        <taxon>Arthropoda</taxon>
        <taxon>Hexapoda</taxon>
        <taxon>Insecta</taxon>
        <taxon>Pterygota</taxon>
        <taxon>Neoptera</taxon>
        <taxon>Endopterygota</taxon>
        <taxon>Lepidoptera</taxon>
        <taxon>Glossata</taxon>
        <taxon>Ditrysia</taxon>
        <taxon>Tineoidea</taxon>
        <taxon>Psychidae</taxon>
        <taxon>Oiketicinae</taxon>
        <taxon>Eumeta</taxon>
    </lineage>
</organism>
<dbReference type="InterPro" id="IPR051064">
    <property type="entry name" value="SEC14/CRAL-TRIO_domain"/>
</dbReference>
<dbReference type="STRING" id="151549.A0A4C1X8P5"/>
<evidence type="ECO:0000313" key="2">
    <source>
        <dbReference type="EMBL" id="GBP59553.1"/>
    </source>
</evidence>
<dbReference type="OrthoDB" id="7390460at2759"/>
<gene>
    <name evidence="2" type="primary">retm</name>
    <name evidence="2" type="ORF">EVAR_83272_1</name>
</gene>
<dbReference type="PANTHER" id="PTHR23324:SF66">
    <property type="entry name" value="PROTEIN REAL-TIME"/>
    <property type="match status" value="1"/>
</dbReference>
<evidence type="ECO:0000313" key="3">
    <source>
        <dbReference type="Proteomes" id="UP000299102"/>
    </source>
</evidence>
<dbReference type="Gene3D" id="2.60.120.680">
    <property type="entry name" value="GOLD domain"/>
    <property type="match status" value="1"/>
</dbReference>
<dbReference type="GO" id="GO:0005737">
    <property type="term" value="C:cytoplasm"/>
    <property type="evidence" value="ECO:0007669"/>
    <property type="project" value="TreeGrafter"/>
</dbReference>
<dbReference type="SUPFAM" id="SSF101576">
    <property type="entry name" value="Supernatant protein factor (SPF), C-terminal domain"/>
    <property type="match status" value="1"/>
</dbReference>
<dbReference type="InterPro" id="IPR036598">
    <property type="entry name" value="GOLD_dom_sf"/>
</dbReference>
<reference evidence="2 3" key="1">
    <citation type="journal article" date="2019" name="Commun. Biol.">
        <title>The bagworm genome reveals a unique fibroin gene that provides high tensile strength.</title>
        <authorList>
            <person name="Kono N."/>
            <person name="Nakamura H."/>
            <person name="Ohtoshi R."/>
            <person name="Tomita M."/>
            <person name="Numata K."/>
            <person name="Arakawa K."/>
        </authorList>
    </citation>
    <scope>NUCLEOTIDE SEQUENCE [LARGE SCALE GENOMIC DNA]</scope>
</reference>
<comment type="caution">
    <text evidence="2">The sequence shown here is derived from an EMBL/GenBank/DDBJ whole genome shotgun (WGS) entry which is preliminary data.</text>
</comment>
<dbReference type="PANTHER" id="PTHR23324">
    <property type="entry name" value="SEC14 RELATED PROTEIN"/>
    <property type="match status" value="1"/>
</dbReference>
<dbReference type="AlphaFoldDB" id="A0A4C1X8P5"/>
<dbReference type="InterPro" id="IPR009038">
    <property type="entry name" value="GOLD_dom"/>
</dbReference>